<sequence length="319" mass="35933">MDIRPNLTELALPDKIFESDDDDEGRPSDTGSFMGIKVESRPVEKNFISLVTNDQPLPMENFLGKLPAVNFELPTAMGIDDGFEVEPASWVSDHTYGKKLPDNGEGISGGTGLPFKNEQLNQPPQTSSMVIKKEPEYIALSGCGQSAFPSGFAVSSKLAAIVPERAKRFRSSDMTPEDCCRRREERKRKNRESAQNSRDKRKAKEKNDAYTIECLSVENAILKARIDEAGKLYFGHIDGFKKKLEEYDTSLDYLKRSLQESHEQTDDLKRTLLELEDVIGGLRDKLQNRDNTIAELKELLRKHDIEPHRSEENADSNAP</sequence>
<feature type="coiled-coil region" evidence="1">
    <location>
        <begin position="258"/>
        <end position="302"/>
    </location>
</feature>
<dbReference type="CDD" id="cd14686">
    <property type="entry name" value="bZIP"/>
    <property type="match status" value="1"/>
</dbReference>
<dbReference type="SMART" id="SM00338">
    <property type="entry name" value="BRLZ"/>
    <property type="match status" value="1"/>
</dbReference>
<evidence type="ECO:0000256" key="1">
    <source>
        <dbReference type="SAM" id="Coils"/>
    </source>
</evidence>
<reference evidence="4 5" key="1">
    <citation type="submission" date="2024-06" db="EMBL/GenBank/DDBJ databases">
        <title>Genomic Encyclopedia of Type Strains, Phase V (KMG-V): Genome sequencing to study the core and pangenomes of soil and plant-associated prokaryotes.</title>
        <authorList>
            <person name="Whitman W."/>
        </authorList>
    </citation>
    <scope>NUCLEOTIDE SEQUENCE [LARGE SCALE GENOMIC DNA]</scope>
    <source>
        <strain evidence="4 5">NE40</strain>
    </source>
</reference>
<dbReference type="PROSITE" id="PS50217">
    <property type="entry name" value="BZIP"/>
    <property type="match status" value="1"/>
</dbReference>
<feature type="region of interest" description="Disordered" evidence="2">
    <location>
        <begin position="105"/>
        <end position="124"/>
    </location>
</feature>
<organism evidence="4 5">
    <name type="scientific">Endozoicomonas lisbonensis</name>
    <dbReference type="NCBI Taxonomy" id="3120522"/>
    <lineage>
        <taxon>Bacteria</taxon>
        <taxon>Pseudomonadati</taxon>
        <taxon>Pseudomonadota</taxon>
        <taxon>Gammaproteobacteria</taxon>
        <taxon>Oceanospirillales</taxon>
        <taxon>Endozoicomonadaceae</taxon>
        <taxon>Endozoicomonas</taxon>
    </lineage>
</organism>
<dbReference type="InterPro" id="IPR004827">
    <property type="entry name" value="bZIP"/>
</dbReference>
<dbReference type="RefSeq" id="WP_354007406.1">
    <property type="nucleotide sequence ID" value="NZ_JBEWTA010000001.1"/>
</dbReference>
<dbReference type="Gene3D" id="1.20.5.170">
    <property type="match status" value="1"/>
</dbReference>
<feature type="region of interest" description="Disordered" evidence="2">
    <location>
        <begin position="172"/>
        <end position="205"/>
    </location>
</feature>
<evidence type="ECO:0000259" key="3">
    <source>
        <dbReference type="PROSITE" id="PS50217"/>
    </source>
</evidence>
<name>A0ABV2SHI2_9GAMM</name>
<proteinExistence type="predicted"/>
<dbReference type="Pfam" id="PF07716">
    <property type="entry name" value="bZIP_2"/>
    <property type="match status" value="1"/>
</dbReference>
<keyword evidence="5" id="KW-1185">Reference proteome</keyword>
<feature type="domain" description="BZIP" evidence="3">
    <location>
        <begin position="182"/>
        <end position="228"/>
    </location>
</feature>
<evidence type="ECO:0000256" key="2">
    <source>
        <dbReference type="SAM" id="MobiDB-lite"/>
    </source>
</evidence>
<evidence type="ECO:0000313" key="4">
    <source>
        <dbReference type="EMBL" id="MET4757236.1"/>
    </source>
</evidence>
<evidence type="ECO:0000313" key="5">
    <source>
        <dbReference type="Proteomes" id="UP001549366"/>
    </source>
</evidence>
<protein>
    <recommendedName>
        <fullName evidence="3">BZIP domain-containing protein</fullName>
    </recommendedName>
</protein>
<dbReference type="SUPFAM" id="SSF57959">
    <property type="entry name" value="Leucine zipper domain"/>
    <property type="match status" value="1"/>
</dbReference>
<accession>A0ABV2SHI2</accession>
<dbReference type="Proteomes" id="UP001549366">
    <property type="component" value="Unassembled WGS sequence"/>
</dbReference>
<dbReference type="EMBL" id="JBEWTB010000002">
    <property type="protein sequence ID" value="MET4757236.1"/>
    <property type="molecule type" value="Genomic_DNA"/>
</dbReference>
<dbReference type="PROSITE" id="PS00036">
    <property type="entry name" value="BZIP_BASIC"/>
    <property type="match status" value="1"/>
</dbReference>
<feature type="region of interest" description="Disordered" evidence="2">
    <location>
        <begin position="12"/>
        <end position="36"/>
    </location>
</feature>
<dbReference type="InterPro" id="IPR046347">
    <property type="entry name" value="bZIP_sf"/>
</dbReference>
<comment type="caution">
    <text evidence="4">The sequence shown here is derived from an EMBL/GenBank/DDBJ whole genome shotgun (WGS) entry which is preliminary data.</text>
</comment>
<gene>
    <name evidence="4" type="ORF">V5J35_002428</name>
</gene>
<keyword evidence="1" id="KW-0175">Coiled coil</keyword>